<dbReference type="GO" id="GO:0016020">
    <property type="term" value="C:membrane"/>
    <property type="evidence" value="ECO:0007669"/>
    <property type="project" value="TreeGrafter"/>
</dbReference>
<dbReference type="SUPFAM" id="SSF53474">
    <property type="entry name" value="alpha/beta-Hydrolases"/>
    <property type="match status" value="1"/>
</dbReference>
<dbReference type="AlphaFoldDB" id="A0A1H9R3S3"/>
<organism evidence="4 5">
    <name type="scientific">Pedococcus cremeus</name>
    <dbReference type="NCBI Taxonomy" id="587636"/>
    <lineage>
        <taxon>Bacteria</taxon>
        <taxon>Bacillati</taxon>
        <taxon>Actinomycetota</taxon>
        <taxon>Actinomycetes</taxon>
        <taxon>Micrococcales</taxon>
        <taxon>Intrasporangiaceae</taxon>
        <taxon>Pedococcus</taxon>
    </lineage>
</organism>
<dbReference type="Pfam" id="PF00561">
    <property type="entry name" value="Abhydrolase_1"/>
    <property type="match status" value="1"/>
</dbReference>
<protein>
    <submittedName>
        <fullName evidence="4">Pimeloyl-ACP methyl ester carboxylesterase</fullName>
    </submittedName>
</protein>
<dbReference type="InterPro" id="IPR000073">
    <property type="entry name" value="AB_hydrolase_1"/>
</dbReference>
<proteinExistence type="inferred from homology"/>
<reference evidence="5" key="1">
    <citation type="submission" date="2016-10" db="EMBL/GenBank/DDBJ databases">
        <authorList>
            <person name="Varghese N."/>
            <person name="Submissions S."/>
        </authorList>
    </citation>
    <scope>NUCLEOTIDE SEQUENCE [LARGE SCALE GENOMIC DNA]</scope>
    <source>
        <strain evidence="5">CGMCC 1.6963</strain>
    </source>
</reference>
<dbReference type="PRINTS" id="PR00793">
    <property type="entry name" value="PROAMNOPTASE"/>
</dbReference>
<dbReference type="Proteomes" id="UP000199019">
    <property type="component" value="Unassembled WGS sequence"/>
</dbReference>
<accession>A0A1H9R3S3</accession>
<feature type="domain" description="AB hydrolase-1" evidence="3">
    <location>
        <begin position="25"/>
        <end position="167"/>
    </location>
</feature>
<gene>
    <name evidence="4" type="ORF">SAMN05216199_0849</name>
</gene>
<name>A0A1H9R3S3_9MICO</name>
<dbReference type="RefSeq" id="WP_091755592.1">
    <property type="nucleotide sequence ID" value="NZ_FOHB01000001.1"/>
</dbReference>
<evidence type="ECO:0000313" key="4">
    <source>
        <dbReference type="EMBL" id="SER67348.1"/>
    </source>
</evidence>
<dbReference type="OrthoDB" id="9796770at2"/>
<dbReference type="STRING" id="587636.SAMN05216199_0849"/>
<dbReference type="InterPro" id="IPR050266">
    <property type="entry name" value="AB_hydrolase_sf"/>
</dbReference>
<dbReference type="Gene3D" id="3.40.50.1820">
    <property type="entry name" value="alpha/beta hydrolase"/>
    <property type="match status" value="1"/>
</dbReference>
<dbReference type="GO" id="GO:0004177">
    <property type="term" value="F:aminopeptidase activity"/>
    <property type="evidence" value="ECO:0007669"/>
    <property type="project" value="UniProtKB-EC"/>
</dbReference>
<evidence type="ECO:0000256" key="1">
    <source>
        <dbReference type="ARBA" id="ARBA00010088"/>
    </source>
</evidence>
<evidence type="ECO:0000313" key="5">
    <source>
        <dbReference type="Proteomes" id="UP000199019"/>
    </source>
</evidence>
<keyword evidence="5" id="KW-1185">Reference proteome</keyword>
<dbReference type="GO" id="GO:0006508">
    <property type="term" value="P:proteolysis"/>
    <property type="evidence" value="ECO:0007669"/>
    <property type="project" value="InterPro"/>
</dbReference>
<evidence type="ECO:0000259" key="3">
    <source>
        <dbReference type="Pfam" id="PF00561"/>
    </source>
</evidence>
<dbReference type="InterPro" id="IPR029058">
    <property type="entry name" value="AB_hydrolase_fold"/>
</dbReference>
<keyword evidence="2" id="KW-0378">Hydrolase</keyword>
<dbReference type="PANTHER" id="PTHR43798:SF31">
    <property type="entry name" value="AB HYDROLASE SUPERFAMILY PROTEIN YCLE"/>
    <property type="match status" value="1"/>
</dbReference>
<dbReference type="EMBL" id="FOHB01000001">
    <property type="protein sequence ID" value="SER67348.1"/>
    <property type="molecule type" value="Genomic_DNA"/>
</dbReference>
<sequence>MERRTFLAPTPHGSLAGWCTGAGEPVLLLHGGPGLEGTYLDVVADELAVAFEVATFQQRGLPPSTEEGPFTIDQAVADVEAVLDHLGWEQAWVVGHSWGGHLAFHFAVTAPGRLRGALSVDPLGAVGDGGMAQFEAELMARISPDSRARVAELEAREQERPLTVEERAEAYALAWPGYFADPEAAPPFLRLAQSAPAADGLFADIQRRLPQLEDSLPRVAVPLGVLVGEHSPIPPREGGIATAERVPGAWSSMVPGAGHYPWHERPGCVLEAVRRLAQASDGH</sequence>
<evidence type="ECO:0000256" key="2">
    <source>
        <dbReference type="ARBA" id="ARBA00022801"/>
    </source>
</evidence>
<comment type="similarity">
    <text evidence="1">Belongs to the peptidase S33 family.</text>
</comment>
<dbReference type="PANTHER" id="PTHR43798">
    <property type="entry name" value="MONOACYLGLYCEROL LIPASE"/>
    <property type="match status" value="1"/>
</dbReference>
<dbReference type="InterPro" id="IPR002410">
    <property type="entry name" value="Peptidase_S33"/>
</dbReference>